<evidence type="ECO:0000313" key="7">
    <source>
        <dbReference type="EMBL" id="KIX85713.1"/>
    </source>
</evidence>
<dbReference type="PANTHER" id="PTHR42749">
    <property type="entry name" value="CELL SHAPE-DETERMINING PROTEIN MREB"/>
    <property type="match status" value="1"/>
</dbReference>
<evidence type="ECO:0000256" key="6">
    <source>
        <dbReference type="HAMAP-Rule" id="MF_02207"/>
    </source>
</evidence>
<dbReference type="InterPro" id="IPR043129">
    <property type="entry name" value="ATPase_NBD"/>
</dbReference>
<dbReference type="GO" id="GO:0005524">
    <property type="term" value="F:ATP binding"/>
    <property type="evidence" value="ECO:0007669"/>
    <property type="project" value="UniProtKB-KW"/>
</dbReference>
<dbReference type="GO" id="GO:0000902">
    <property type="term" value="P:cell morphogenesis"/>
    <property type="evidence" value="ECO:0007669"/>
    <property type="project" value="InterPro"/>
</dbReference>
<evidence type="ECO:0000256" key="1">
    <source>
        <dbReference type="ARBA" id="ARBA00022490"/>
    </source>
</evidence>
<dbReference type="HAMAP" id="MF_02207">
    <property type="entry name" value="MreB"/>
    <property type="match status" value="1"/>
</dbReference>
<protein>
    <recommendedName>
        <fullName evidence="6">Cell shape-determining protein MreB</fullName>
    </recommendedName>
</protein>
<keyword evidence="8" id="KW-1185">Reference proteome</keyword>
<dbReference type="CDD" id="cd10225">
    <property type="entry name" value="ASKHA_NBD_MreB-like"/>
    <property type="match status" value="1"/>
</dbReference>
<accession>A0A0D2JN13</accession>
<dbReference type="PRINTS" id="PR01652">
    <property type="entry name" value="SHAPEPROTEIN"/>
</dbReference>
<sequence>MAIDLGTANTVVYVRNKGIVLNEPSVVAVRAGTSQVLAAGRAAKEMLGKTPESIVACRPMRDGVIANFELTESMLRYFIKVVHNNRHALVRPRMIIGVPSGITQVEKRAVTDSAKQAGARYVRTIIEPMAAAIGAGLPVQEPCGSMIVDIGGGTSEVAVISLKSVVVCKSIRVGGDEMDRAIVQYVKRKYNLLIGERTGENIKIEIGSALLNPELSKQAIDVKGRDLISGVPKTIRLTAPEVNEALIETVAAIVDGVRVTLENTPAELSSDLVDTGIVLSGGGSLLRGLADLISKETGLPVRVAEDPLFCVVKGIGMVLQELDLYKDALME</sequence>
<dbReference type="GO" id="GO:0005737">
    <property type="term" value="C:cytoplasm"/>
    <property type="evidence" value="ECO:0007669"/>
    <property type="project" value="UniProtKB-SubCell"/>
</dbReference>
<reference evidence="7" key="1">
    <citation type="journal article" date="2013" name="Proc. Natl. Acad. Sci. U.S.A.">
        <title>Candidate phylum TM6 genome recovered from a hospital sink biofilm provides genomic insights into this uncultivated phylum.</title>
        <authorList>
            <person name="McLean J.S."/>
            <person name="Lombardo M.J."/>
            <person name="Badger J.H."/>
            <person name="Edlund A."/>
            <person name="Novotny M."/>
            <person name="Yee-Greenbaum J."/>
            <person name="Vyahhi N."/>
            <person name="Hall A.P."/>
            <person name="Yang Y."/>
            <person name="Dupont C.L."/>
            <person name="Ziegler M.G."/>
            <person name="Chitsaz H."/>
            <person name="Allen A.E."/>
            <person name="Yooseph S."/>
            <person name="Tesler G."/>
            <person name="Pevzner P.A."/>
            <person name="Friedman R.M."/>
            <person name="Nealson K.H."/>
            <person name="Venter J.C."/>
            <person name="Lasken R.S."/>
        </authorList>
    </citation>
    <scope>NUCLEOTIDE SEQUENCE [LARGE SCALE GENOMIC DNA]</scope>
    <source>
        <strain evidence="7">TM6SC1</strain>
    </source>
</reference>
<comment type="similarity">
    <text evidence="5 6">Belongs to the FtsA/MreB family.</text>
</comment>
<comment type="subunit">
    <text evidence="6">Forms polymers.</text>
</comment>
<dbReference type="Pfam" id="PF06723">
    <property type="entry name" value="MreB_Mbl"/>
    <property type="match status" value="1"/>
</dbReference>
<comment type="caution">
    <text evidence="7">The sequence shown here is derived from an EMBL/GenBank/DDBJ whole genome shotgun (WGS) entry which is preliminary data.</text>
</comment>
<comment type="function">
    <text evidence="6">Forms membrane-associated dynamic filaments that are essential for cell shape determination. Acts by regulating cell wall synthesis and cell elongation, and thus cell shape. A feedback loop between cell geometry and MreB localization may maintain elongated cell shape by targeting cell wall growth to regions of negative cell wall curvature.</text>
</comment>
<dbReference type="InterPro" id="IPR004753">
    <property type="entry name" value="MreB"/>
</dbReference>
<keyword evidence="1 6" id="KW-0963">Cytoplasm</keyword>
<dbReference type="NCBIfam" id="TIGR00904">
    <property type="entry name" value="mreB"/>
    <property type="match status" value="1"/>
</dbReference>
<comment type="subcellular location">
    <subcellularLocation>
        <location evidence="6">Cytoplasm</location>
    </subcellularLocation>
    <text evidence="6">Membrane-associated.</text>
</comment>
<feature type="binding site" evidence="6">
    <location>
        <begin position="282"/>
        <end position="285"/>
    </location>
    <ligand>
        <name>ATP</name>
        <dbReference type="ChEBI" id="CHEBI:30616"/>
    </ligand>
</feature>
<evidence type="ECO:0000256" key="2">
    <source>
        <dbReference type="ARBA" id="ARBA00022741"/>
    </source>
</evidence>
<proteinExistence type="inferred from homology"/>
<dbReference type="Proteomes" id="UP000032214">
    <property type="component" value="Unassembled WGS sequence"/>
</dbReference>
<keyword evidence="2 6" id="KW-0547">Nucleotide-binding</keyword>
<dbReference type="eggNOG" id="COG1077">
    <property type="taxonomic scope" value="Bacteria"/>
</dbReference>
<keyword evidence="4 6" id="KW-0133">Cell shape</keyword>
<feature type="binding site" evidence="6">
    <location>
        <begin position="200"/>
        <end position="203"/>
    </location>
    <ligand>
        <name>ATP</name>
        <dbReference type="ChEBI" id="CHEBI:30616"/>
    </ligand>
</feature>
<dbReference type="AlphaFoldDB" id="A0A0D2JN13"/>
<dbReference type="PANTHER" id="PTHR42749:SF1">
    <property type="entry name" value="CELL SHAPE-DETERMINING PROTEIN MREB"/>
    <property type="match status" value="1"/>
</dbReference>
<gene>
    <name evidence="6" type="primary">mreB</name>
    <name evidence="7" type="ORF">J120_01035</name>
</gene>
<dbReference type="EMBL" id="ARQD01000001">
    <property type="protein sequence ID" value="KIX85713.1"/>
    <property type="molecule type" value="Genomic_DNA"/>
</dbReference>
<dbReference type="NCBIfam" id="NF010539">
    <property type="entry name" value="PRK13927.1"/>
    <property type="match status" value="1"/>
</dbReference>
<evidence type="ECO:0000313" key="8">
    <source>
        <dbReference type="Proteomes" id="UP000032214"/>
    </source>
</evidence>
<keyword evidence="3 6" id="KW-0067">ATP-binding</keyword>
<evidence type="ECO:0000256" key="4">
    <source>
        <dbReference type="ARBA" id="ARBA00022960"/>
    </source>
</evidence>
<evidence type="ECO:0000256" key="3">
    <source>
        <dbReference type="ARBA" id="ARBA00022840"/>
    </source>
</evidence>
<dbReference type="GO" id="GO:0008360">
    <property type="term" value="P:regulation of cell shape"/>
    <property type="evidence" value="ECO:0007669"/>
    <property type="project" value="UniProtKB-UniRule"/>
</dbReference>
<dbReference type="Gene3D" id="3.30.420.40">
    <property type="match status" value="2"/>
</dbReference>
<dbReference type="SUPFAM" id="SSF53067">
    <property type="entry name" value="Actin-like ATPase domain"/>
    <property type="match status" value="2"/>
</dbReference>
<dbReference type="STRING" id="1306947.J120_01035"/>
<feature type="binding site" evidence="6">
    <location>
        <begin position="152"/>
        <end position="154"/>
    </location>
    <ligand>
        <name>ATP</name>
        <dbReference type="ChEBI" id="CHEBI:30616"/>
    </ligand>
</feature>
<dbReference type="InterPro" id="IPR056546">
    <property type="entry name" value="MreB_MamK-like"/>
</dbReference>
<organism evidence="7 8">
    <name type="scientific">candidate division TM6 bacterium JCVI TM6SC1</name>
    <dbReference type="NCBI Taxonomy" id="1306947"/>
    <lineage>
        <taxon>Bacteria</taxon>
        <taxon>Candidatus Babelota</taxon>
        <taxon>Vermiphilus</taxon>
    </lineage>
</organism>
<name>A0A0D2JN13_9BACT</name>
<evidence type="ECO:0000256" key="5">
    <source>
        <dbReference type="ARBA" id="ARBA00023458"/>
    </source>
</evidence>
<feature type="binding site" evidence="6">
    <location>
        <begin position="7"/>
        <end position="9"/>
    </location>
    <ligand>
        <name>ATP</name>
        <dbReference type="ChEBI" id="CHEBI:30616"/>
    </ligand>
</feature>